<proteinExistence type="predicted"/>
<feature type="compositionally biased region" description="Acidic residues" evidence="1">
    <location>
        <begin position="464"/>
        <end position="497"/>
    </location>
</feature>
<sequence>MGSLMCAVNHTVHCEKGDNPFLEMSIWSLKVMMDMCPKSQYNEAISAGQNTTAVEAILPIQILLGLPQINKETLCPQAKIAMGRFAEMMLYMNVSQLAHARVNSYVMEKIVGTYCYDEDMWKDQTGHQSCNVSMVMACAKEVDIPSKISTSVFNGWKPVCEATEKLLCCMHNMSSSCFDHKDVYAMIQLGADVMAMVGDHCPLKEMQARSMKCTPRPQPCNTHQALAECYMPLKTRSDVTQLCQNLTDIDHCFQRHLRGCMSAQVAPHANILKTYHSMCNSQADTSSFVHEDQVVGSTKCLMGMMDDMSQGFLKETSASKTVCKAVSSFSACKARWENPPPMYTYMTSTGSQNYQHFNKTFCSKAEPSTVPVAEQYFCMTEVASMCATSYFTRLTTWMVTPVQDRENVCMEQVTVETCVKDALASCSTFERQQMYRNKETINKIKGCALAHRRAYKNGKKDYNDNEEQQEDNRESEDGESDSTESYDLNEEVGDEIGDESKDSIDDEDKDFIDDEEASSENENEDFSDDEDSDYSEEDTDD</sequence>
<accession>A0A8S3U9W3</accession>
<protein>
    <submittedName>
        <fullName evidence="2">Uncharacterized protein</fullName>
    </submittedName>
</protein>
<evidence type="ECO:0000313" key="2">
    <source>
        <dbReference type="EMBL" id="CAG2237636.1"/>
    </source>
</evidence>
<organism evidence="2 3">
    <name type="scientific">Mytilus edulis</name>
    <name type="common">Blue mussel</name>
    <dbReference type="NCBI Taxonomy" id="6550"/>
    <lineage>
        <taxon>Eukaryota</taxon>
        <taxon>Metazoa</taxon>
        <taxon>Spiralia</taxon>
        <taxon>Lophotrochozoa</taxon>
        <taxon>Mollusca</taxon>
        <taxon>Bivalvia</taxon>
        <taxon>Autobranchia</taxon>
        <taxon>Pteriomorphia</taxon>
        <taxon>Mytilida</taxon>
        <taxon>Mytiloidea</taxon>
        <taxon>Mytilidae</taxon>
        <taxon>Mytilinae</taxon>
        <taxon>Mytilus</taxon>
    </lineage>
</organism>
<dbReference type="AlphaFoldDB" id="A0A8S3U9W3"/>
<evidence type="ECO:0000313" key="3">
    <source>
        <dbReference type="Proteomes" id="UP000683360"/>
    </source>
</evidence>
<feature type="region of interest" description="Disordered" evidence="1">
    <location>
        <begin position="458"/>
        <end position="541"/>
    </location>
</feature>
<dbReference type="OrthoDB" id="6071904at2759"/>
<dbReference type="Proteomes" id="UP000683360">
    <property type="component" value="Unassembled WGS sequence"/>
</dbReference>
<evidence type="ECO:0000256" key="1">
    <source>
        <dbReference type="SAM" id="MobiDB-lite"/>
    </source>
</evidence>
<feature type="compositionally biased region" description="Acidic residues" evidence="1">
    <location>
        <begin position="504"/>
        <end position="541"/>
    </location>
</feature>
<gene>
    <name evidence="2" type="ORF">MEDL_50082</name>
</gene>
<comment type="caution">
    <text evidence="2">The sequence shown here is derived from an EMBL/GenBank/DDBJ whole genome shotgun (WGS) entry which is preliminary data.</text>
</comment>
<reference evidence="2" key="1">
    <citation type="submission" date="2021-03" db="EMBL/GenBank/DDBJ databases">
        <authorList>
            <person name="Bekaert M."/>
        </authorList>
    </citation>
    <scope>NUCLEOTIDE SEQUENCE</scope>
</reference>
<keyword evidence="3" id="KW-1185">Reference proteome</keyword>
<name>A0A8S3U9W3_MYTED</name>
<dbReference type="EMBL" id="CAJPWZ010002398">
    <property type="protein sequence ID" value="CAG2237636.1"/>
    <property type="molecule type" value="Genomic_DNA"/>
</dbReference>